<evidence type="ECO:0000259" key="3">
    <source>
        <dbReference type="PROSITE" id="PS50110"/>
    </source>
</evidence>
<organism evidence="4 5">
    <name type="scientific">Endozoicomonas montiporae CL-33</name>
    <dbReference type="NCBI Taxonomy" id="570277"/>
    <lineage>
        <taxon>Bacteria</taxon>
        <taxon>Pseudomonadati</taxon>
        <taxon>Pseudomonadota</taxon>
        <taxon>Gammaproteobacteria</taxon>
        <taxon>Oceanospirillales</taxon>
        <taxon>Endozoicomonadaceae</taxon>
        <taxon>Endozoicomonas</taxon>
    </lineage>
</organism>
<feature type="domain" description="Response regulatory" evidence="3">
    <location>
        <begin position="4"/>
        <end position="121"/>
    </location>
</feature>
<gene>
    <name evidence="4" type="ORF">EZMO1_0209</name>
</gene>
<dbReference type="PANTHER" id="PTHR44591:SF21">
    <property type="entry name" value="TWO-COMPONENT RESPONSE REGULATOR"/>
    <property type="match status" value="1"/>
</dbReference>
<dbReference type="EMBL" id="CP013251">
    <property type="protein sequence ID" value="AMO54475.1"/>
    <property type="molecule type" value="Genomic_DNA"/>
</dbReference>
<keyword evidence="1 2" id="KW-0597">Phosphoprotein</keyword>
<evidence type="ECO:0000256" key="1">
    <source>
        <dbReference type="ARBA" id="ARBA00022553"/>
    </source>
</evidence>
<evidence type="ECO:0000313" key="5">
    <source>
        <dbReference type="Proteomes" id="UP000071065"/>
    </source>
</evidence>
<dbReference type="SMART" id="SM00448">
    <property type="entry name" value="REC"/>
    <property type="match status" value="1"/>
</dbReference>
<dbReference type="InterPro" id="IPR001789">
    <property type="entry name" value="Sig_transdc_resp-reg_receiver"/>
</dbReference>
<reference evidence="4 5" key="1">
    <citation type="journal article" date="2016" name="Front. Microbiol.">
        <title>Genomic Insight into the Host-Endosymbiont Relationship of Endozoicomonas montiporae CL-33(T) with its Coral Host.</title>
        <authorList>
            <person name="Ding J.-Y."/>
            <person name="Shiu J.-H."/>
            <person name="Chen W.-M."/>
            <person name="Chiang Y.-R."/>
            <person name="Tang S.-L."/>
        </authorList>
    </citation>
    <scope>NUCLEOTIDE SEQUENCE [LARGE SCALE GENOMIC DNA]</scope>
    <source>
        <strain evidence="4 5">CL-33</strain>
    </source>
</reference>
<dbReference type="Pfam" id="PF00072">
    <property type="entry name" value="Response_reg"/>
    <property type="match status" value="1"/>
</dbReference>
<sequence length="123" mass="13712">MTKRILLVDDDQPFRETVREILELEGFEVTEYSDAVYALPHIREPFDLAITDIIMSEVDGNQFANAIRLDNPDLPVLGMTGGGRIGDADRIKAFCPPKLFTTILSKPFLAEELLDAVNTSISE</sequence>
<dbReference type="InterPro" id="IPR011006">
    <property type="entry name" value="CheY-like_superfamily"/>
</dbReference>
<dbReference type="Gene3D" id="3.40.50.2300">
    <property type="match status" value="1"/>
</dbReference>
<name>A0A142B6U9_9GAMM</name>
<dbReference type="PROSITE" id="PS50110">
    <property type="entry name" value="RESPONSE_REGULATORY"/>
    <property type="match status" value="1"/>
</dbReference>
<feature type="modified residue" description="4-aspartylphosphate" evidence="2">
    <location>
        <position position="52"/>
    </location>
</feature>
<evidence type="ECO:0000313" key="4">
    <source>
        <dbReference type="EMBL" id="AMO54475.1"/>
    </source>
</evidence>
<dbReference type="PATRIC" id="fig|570277.3.peg.217"/>
<dbReference type="Proteomes" id="UP000071065">
    <property type="component" value="Chromosome"/>
</dbReference>
<dbReference type="InterPro" id="IPR050595">
    <property type="entry name" value="Bact_response_regulator"/>
</dbReference>
<dbReference type="RefSeq" id="WP_051790618.1">
    <property type="nucleotide sequence ID" value="NZ_CP013251.1"/>
</dbReference>
<dbReference type="GO" id="GO:0000160">
    <property type="term" value="P:phosphorelay signal transduction system"/>
    <property type="evidence" value="ECO:0007669"/>
    <property type="project" value="InterPro"/>
</dbReference>
<dbReference type="AlphaFoldDB" id="A0A142B6U9"/>
<dbReference type="OrthoDB" id="9802426at2"/>
<proteinExistence type="predicted"/>
<dbReference type="SUPFAM" id="SSF52172">
    <property type="entry name" value="CheY-like"/>
    <property type="match status" value="1"/>
</dbReference>
<dbReference type="STRING" id="570277.EZMO1_0209"/>
<evidence type="ECO:0000256" key="2">
    <source>
        <dbReference type="PROSITE-ProRule" id="PRU00169"/>
    </source>
</evidence>
<dbReference type="KEGG" id="emp:EZMO1_0209"/>
<protein>
    <submittedName>
        <fullName evidence="4">Response regulator receiver domain-containing protein</fullName>
    </submittedName>
</protein>
<accession>A0A142B6U9</accession>
<dbReference type="PANTHER" id="PTHR44591">
    <property type="entry name" value="STRESS RESPONSE REGULATOR PROTEIN 1"/>
    <property type="match status" value="1"/>
</dbReference>